<dbReference type="InterPro" id="IPR039015">
    <property type="entry name" value="ENDOD1"/>
</dbReference>
<dbReference type="GO" id="GO:0003676">
    <property type="term" value="F:nucleic acid binding"/>
    <property type="evidence" value="ECO:0007669"/>
    <property type="project" value="InterPro"/>
</dbReference>
<dbReference type="GO" id="GO:0016787">
    <property type="term" value="F:hydrolase activity"/>
    <property type="evidence" value="ECO:0007669"/>
    <property type="project" value="InterPro"/>
</dbReference>
<dbReference type="SMART" id="SM00892">
    <property type="entry name" value="Endonuclease_NS"/>
    <property type="match status" value="1"/>
</dbReference>
<dbReference type="Pfam" id="PF01223">
    <property type="entry name" value="Endonuclease_NS"/>
    <property type="match status" value="1"/>
</dbReference>
<dbReference type="SUPFAM" id="SSF54060">
    <property type="entry name" value="His-Me finger endonucleases"/>
    <property type="match status" value="1"/>
</dbReference>
<dbReference type="GeneID" id="120039540"/>
<sequence length="285" mass="33132">MLETTVEKFDQYCNHLFVKGTTPNLPGILVGGTVQNQNRYKLICQKYKKIYRFATLYDTTNRIPVFSAYTFTGDGGKRPENKSWMIEPQLENITIKEMKTQEELKVHNNNIDIIINHQAADADYYKQYRKNNKKFLDRGHLFPCSYAPDNDTKMSTFTLTNIVPQYHTFNGGSWEKMERNVRKSLEENCTNNNKIKAYVVTGAVPNKKNNKLKERVNIPDILWTALCCYNNKKNKWMAGAHWGENVPNGKTFKLKTLGELEDKLKNSYKVDGFQVFPKKCKEPLF</sequence>
<dbReference type="Proteomes" id="UP000808372">
    <property type="component" value="Unplaced"/>
</dbReference>
<feature type="domain" description="DNA/RNA non-specific endonuclease/pyrophosphatase/phosphodiesterase" evidence="2">
    <location>
        <begin position="49"/>
        <end position="282"/>
    </location>
</feature>
<dbReference type="InterPro" id="IPR044925">
    <property type="entry name" value="His-Me_finger_sf"/>
</dbReference>
<dbReference type="GO" id="GO:0046872">
    <property type="term" value="F:metal ion binding"/>
    <property type="evidence" value="ECO:0007669"/>
    <property type="project" value="InterPro"/>
</dbReference>
<protein>
    <submittedName>
        <fullName evidence="4">Endonuclease domain-containing 1 protein-like</fullName>
    </submittedName>
</protein>
<dbReference type="RefSeq" id="XP_038840879.1">
    <property type="nucleotide sequence ID" value="XM_038984951.1"/>
</dbReference>
<dbReference type="PANTHER" id="PTHR21472">
    <property type="entry name" value="ENDONUCLEASE DOMAIN-CONTAINING 1 PROTEIN ENDOD1"/>
    <property type="match status" value="1"/>
</dbReference>
<feature type="domain" description="ENPP1-3/EXOG-like endonuclease/phosphodiesterase" evidence="1">
    <location>
        <begin position="50"/>
        <end position="267"/>
    </location>
</feature>
<proteinExistence type="predicted"/>
<dbReference type="PANTHER" id="PTHR21472:SF15">
    <property type="entry name" value="ENDONUCLEASE DOMAIN-CONTAINING 1 PROTEIN-RELATED"/>
    <property type="match status" value="1"/>
</dbReference>
<evidence type="ECO:0000259" key="2">
    <source>
        <dbReference type="SMART" id="SM00892"/>
    </source>
</evidence>
<dbReference type="InterPro" id="IPR044929">
    <property type="entry name" value="DNA/RNA_non-sp_Endonuclease_sf"/>
</dbReference>
<keyword evidence="3" id="KW-1185">Reference proteome</keyword>
<organism evidence="3 4">
    <name type="scientific">Salvelinus namaycush</name>
    <name type="common">Lake trout</name>
    <name type="synonym">Salmo namaycush</name>
    <dbReference type="NCBI Taxonomy" id="8040"/>
    <lineage>
        <taxon>Eukaryota</taxon>
        <taxon>Metazoa</taxon>
        <taxon>Chordata</taxon>
        <taxon>Craniata</taxon>
        <taxon>Vertebrata</taxon>
        <taxon>Euteleostomi</taxon>
        <taxon>Actinopterygii</taxon>
        <taxon>Neopterygii</taxon>
        <taxon>Teleostei</taxon>
        <taxon>Protacanthopterygii</taxon>
        <taxon>Salmoniformes</taxon>
        <taxon>Salmonidae</taxon>
        <taxon>Salmoninae</taxon>
        <taxon>Salvelinus</taxon>
    </lineage>
</organism>
<dbReference type="AlphaFoldDB" id="A0A8U0U574"/>
<dbReference type="KEGG" id="snh:120039540"/>
<dbReference type="SMART" id="SM00477">
    <property type="entry name" value="NUC"/>
    <property type="match status" value="1"/>
</dbReference>
<dbReference type="Gene3D" id="3.40.570.10">
    <property type="entry name" value="Extracellular Endonuclease, subunit A"/>
    <property type="match status" value="1"/>
</dbReference>
<gene>
    <name evidence="4" type="primary">LOC120039540</name>
</gene>
<evidence type="ECO:0000259" key="1">
    <source>
        <dbReference type="SMART" id="SM00477"/>
    </source>
</evidence>
<reference evidence="4" key="1">
    <citation type="submission" date="2025-08" db="UniProtKB">
        <authorList>
            <consortium name="RefSeq"/>
        </authorList>
    </citation>
    <scope>IDENTIFICATION</scope>
    <source>
        <tissue evidence="4">White muscle</tissue>
    </source>
</reference>
<name>A0A8U0U574_SALNM</name>
<dbReference type="InterPro" id="IPR001604">
    <property type="entry name" value="Endo_G_ENPP1-like_dom"/>
</dbReference>
<dbReference type="InterPro" id="IPR020821">
    <property type="entry name" value="ENPP1-3/EXOG-like_nuc-like"/>
</dbReference>
<evidence type="ECO:0000313" key="3">
    <source>
        <dbReference type="Proteomes" id="UP000808372"/>
    </source>
</evidence>
<accession>A0A8U0U574</accession>
<evidence type="ECO:0000313" key="4">
    <source>
        <dbReference type="RefSeq" id="XP_038840879.1"/>
    </source>
</evidence>